<dbReference type="GeneID" id="62230641"/>
<dbReference type="Proteomes" id="UP000783213">
    <property type="component" value="Unassembled WGS sequence"/>
</dbReference>
<sequence>MLESLVAGPKDNAENEEREMVKVLCADGYWSRLWIVQEIGRARQMEVRFGEIAMSWKAFIEMVTLHENINQGPLRLNSLLLEKYSGTYIFRKLLCDHREALCTEPRDKIYGLVGLAADTIGFHMDYNRTLVEVCADKMVFFNRDGCLSSDHGIHFGELVKSLLIRANSGPLEQALPLNCSQSIPTLCMEDTKNKSPRVFGLQGYVVGCIVAVGPCPTEIVPNMQKADQWDSEISQNFPEGLGEAHRESDELINYLLESKNSELESISFSHMSSVSWKKSCNYYRTPESIYSALLNNYNPNTLLHHKISQRRLLAQVYSSPRTTTAEKPPGKWELRQARPDLKTLFVGSAGSRELFYCVKLEARETPKFGSRSDFVRQGDNGLGGGRSDSLCHLVSDNKQAESREHCQ</sequence>
<dbReference type="InterPro" id="IPR052895">
    <property type="entry name" value="HetReg/Transcr_Mod"/>
</dbReference>
<dbReference type="EMBL" id="RCSX01000007">
    <property type="protein sequence ID" value="KAF7932568.1"/>
    <property type="molecule type" value="Genomic_DNA"/>
</dbReference>
<reference evidence="1 2" key="1">
    <citation type="journal article" date="2020" name="Genome Biol. Evol.">
        <title>Comparative genomics of Sclerotiniaceae.</title>
        <authorList>
            <person name="Valero Jimenez C.A."/>
            <person name="Steentjes M."/>
            <person name="Scholten O.E."/>
            <person name="Van Kan J.A.L."/>
        </authorList>
    </citation>
    <scope>NUCLEOTIDE SEQUENCE [LARGE SCALE GENOMIC DNA]</scope>
    <source>
        <strain evidence="1 2">B1</strain>
    </source>
</reference>
<name>A0ABQ7IRY9_9HELO</name>
<dbReference type="PANTHER" id="PTHR24148:SF64">
    <property type="entry name" value="HETEROKARYON INCOMPATIBILITY DOMAIN-CONTAINING PROTEIN"/>
    <property type="match status" value="1"/>
</dbReference>
<accession>A0ABQ7IRY9</accession>
<keyword evidence="2" id="KW-1185">Reference proteome</keyword>
<protein>
    <recommendedName>
        <fullName evidence="3">Heterokaryon incompatibility domain-containing protein</fullName>
    </recommendedName>
</protein>
<dbReference type="PANTHER" id="PTHR24148">
    <property type="entry name" value="ANKYRIN REPEAT DOMAIN-CONTAINING PROTEIN 39 HOMOLOG-RELATED"/>
    <property type="match status" value="1"/>
</dbReference>
<evidence type="ECO:0000313" key="2">
    <source>
        <dbReference type="Proteomes" id="UP000783213"/>
    </source>
</evidence>
<proteinExistence type="predicted"/>
<gene>
    <name evidence="1" type="ORF">EAE98_003867</name>
</gene>
<comment type="caution">
    <text evidence="1">The sequence shown here is derived from an EMBL/GenBank/DDBJ whole genome shotgun (WGS) entry which is preliminary data.</text>
</comment>
<organism evidence="1 2">
    <name type="scientific">Botrytis deweyae</name>
    <dbReference type="NCBI Taxonomy" id="2478750"/>
    <lineage>
        <taxon>Eukaryota</taxon>
        <taxon>Fungi</taxon>
        <taxon>Dikarya</taxon>
        <taxon>Ascomycota</taxon>
        <taxon>Pezizomycotina</taxon>
        <taxon>Leotiomycetes</taxon>
        <taxon>Helotiales</taxon>
        <taxon>Sclerotiniaceae</taxon>
        <taxon>Botrytis</taxon>
    </lineage>
</organism>
<evidence type="ECO:0008006" key="3">
    <source>
        <dbReference type="Google" id="ProtNLM"/>
    </source>
</evidence>
<dbReference type="RefSeq" id="XP_038811960.1">
    <property type="nucleotide sequence ID" value="XM_038951487.1"/>
</dbReference>
<evidence type="ECO:0000313" key="1">
    <source>
        <dbReference type="EMBL" id="KAF7932568.1"/>
    </source>
</evidence>